<gene>
    <name evidence="2" type="ORF">FRZ03_18660</name>
</gene>
<dbReference type="PANTHER" id="PTHR33877">
    <property type="entry name" value="SLL1193 PROTEIN"/>
    <property type="match status" value="1"/>
</dbReference>
<keyword evidence="2" id="KW-0255">Endonuclease</keyword>
<keyword evidence="3" id="KW-1185">Reference proteome</keyword>
<proteinExistence type="predicted"/>
<dbReference type="InterPro" id="IPR029471">
    <property type="entry name" value="HNH_5"/>
</dbReference>
<dbReference type="InterPro" id="IPR003615">
    <property type="entry name" value="HNH_nuc"/>
</dbReference>
<dbReference type="Pfam" id="PF14279">
    <property type="entry name" value="HNH_5"/>
    <property type="match status" value="1"/>
</dbReference>
<dbReference type="AlphaFoldDB" id="A0A5C6JR56"/>
<evidence type="ECO:0000313" key="2">
    <source>
        <dbReference type="EMBL" id="TWV43390.1"/>
    </source>
</evidence>
<dbReference type="EMBL" id="VOGW01000105">
    <property type="protein sequence ID" value="TWV43390.1"/>
    <property type="molecule type" value="Genomic_DNA"/>
</dbReference>
<dbReference type="GO" id="GO:0004519">
    <property type="term" value="F:endonuclease activity"/>
    <property type="evidence" value="ECO:0007669"/>
    <property type="project" value="UniProtKB-KW"/>
</dbReference>
<reference evidence="2" key="1">
    <citation type="journal article" date="2019" name="Microbiol. Resour. Announc.">
        <title>Draft Genomic Sequences of Streptomyces misionensis and Streptomyces albidoflavus, bacteria applied for phytopathogen biocontrol.</title>
        <authorList>
            <person name="Pylro V."/>
            <person name="Dias A."/>
            <person name="Andreote F."/>
            <person name="Varani A."/>
            <person name="Andreote C."/>
            <person name="Bernardo E."/>
            <person name="Martins T."/>
        </authorList>
    </citation>
    <scope>NUCLEOTIDE SEQUENCE [LARGE SCALE GENOMIC DNA]</scope>
    <source>
        <strain evidence="2">66</strain>
    </source>
</reference>
<dbReference type="SMART" id="SM00507">
    <property type="entry name" value="HNHc"/>
    <property type="match status" value="1"/>
</dbReference>
<comment type="caution">
    <text evidence="2">The sequence shown here is derived from an EMBL/GenBank/DDBJ whole genome shotgun (WGS) entry which is preliminary data.</text>
</comment>
<dbReference type="Proteomes" id="UP000320481">
    <property type="component" value="Unassembled WGS sequence"/>
</dbReference>
<dbReference type="CDD" id="cd00085">
    <property type="entry name" value="HNHc"/>
    <property type="match status" value="1"/>
</dbReference>
<protein>
    <submittedName>
        <fullName evidence="2">HNH endonuclease</fullName>
    </submittedName>
</protein>
<dbReference type="PANTHER" id="PTHR33877:SF2">
    <property type="entry name" value="OS07G0170200 PROTEIN"/>
    <property type="match status" value="1"/>
</dbReference>
<dbReference type="Gene3D" id="1.10.30.50">
    <property type="match status" value="1"/>
</dbReference>
<sequence length="237" mass="26965">MPLVRVTVPRLCARVRHAHRLGVDGPRTPLGRLPEARAGTLLRLPIGRSARLTVSAVGYRLAKGESGGPVGRERFQLWVHLMVLMSNEGLCVYCEDAESEVMDHVIPLAKGGPHHWKNLVPACIACNESKGDRLFPRWLMEIEANPRGWEQLTIRDACEVIHKEQNGAIERIEAVYAEIANEKRIKWFINNTWLGVPESKAFIDQWRGEILREKERAAREAGYPPPPPLPYFDWRTR</sequence>
<keyword evidence="2" id="KW-0378">Hydrolase</keyword>
<evidence type="ECO:0000313" key="3">
    <source>
        <dbReference type="Proteomes" id="UP000320481"/>
    </source>
</evidence>
<keyword evidence="2" id="KW-0540">Nuclease</keyword>
<accession>A0A5C6JR56</accession>
<evidence type="ECO:0000259" key="1">
    <source>
        <dbReference type="SMART" id="SM00507"/>
    </source>
</evidence>
<dbReference type="InterPro" id="IPR052892">
    <property type="entry name" value="NA-targeting_endonuclease"/>
</dbReference>
<name>A0A5C6JR56_9ACTN</name>
<organism evidence="2 3">
    <name type="scientific">Streptomyces misionensis</name>
    <dbReference type="NCBI Taxonomy" id="67331"/>
    <lineage>
        <taxon>Bacteria</taxon>
        <taxon>Bacillati</taxon>
        <taxon>Actinomycetota</taxon>
        <taxon>Actinomycetes</taxon>
        <taxon>Kitasatosporales</taxon>
        <taxon>Streptomycetaceae</taxon>
        <taxon>Streptomyces</taxon>
    </lineage>
</organism>
<feature type="domain" description="HNH nuclease" evidence="1">
    <location>
        <begin position="80"/>
        <end position="128"/>
    </location>
</feature>